<reference evidence="2 3" key="1">
    <citation type="submission" date="2021-06" db="EMBL/GenBank/DDBJ databases">
        <title>Gemonas diversity in paddy soil.</title>
        <authorList>
            <person name="Liu G."/>
        </authorList>
    </citation>
    <scope>NUCLEOTIDE SEQUENCE [LARGE SCALE GENOMIC DNA]</scope>
    <source>
        <strain evidence="2 3">RG29</strain>
    </source>
</reference>
<sequence>MEIVLDRNPFPPQVSDLLKELCRIGFFPHGLLIGSWPMLIYTLHFTLPYGFATNDVDFAVHGAVKIPSASVREEIPELLERLGYEPITDYDTGIETFVQGTFEVEFIGHRRGGGSKPAAVVHPWKVSAQLLPFIDLLFIRPCTAKIEDFLITIPSPETFFLHKLLVARRRSGSDKEWKRAKDLQQCRALSEVVREEEIRRILGEYRMSKGVKKDVVDSCADIGFTPPVWPER</sequence>
<dbReference type="InterPro" id="IPR058575">
    <property type="entry name" value="NTP_transf_8_dom"/>
</dbReference>
<dbReference type="Proteomes" id="UP000683493">
    <property type="component" value="Chromosome"/>
</dbReference>
<evidence type="ECO:0000313" key="3">
    <source>
        <dbReference type="Proteomes" id="UP000683493"/>
    </source>
</evidence>
<accession>A0ABX8JKQ5</accession>
<protein>
    <submittedName>
        <fullName evidence="2">Nucleotidyltransferase domain-containing protein</fullName>
    </submittedName>
</protein>
<keyword evidence="3" id="KW-1185">Reference proteome</keyword>
<dbReference type="EMBL" id="CP076724">
    <property type="protein sequence ID" value="QWV98960.1"/>
    <property type="molecule type" value="Genomic_DNA"/>
</dbReference>
<name>A0ABX8JKQ5_9BACT</name>
<organism evidence="2 3">
    <name type="scientific">Geomonas diazotrophica</name>
    <dbReference type="NCBI Taxonomy" id="2843197"/>
    <lineage>
        <taxon>Bacteria</taxon>
        <taxon>Pseudomonadati</taxon>
        <taxon>Thermodesulfobacteriota</taxon>
        <taxon>Desulfuromonadia</taxon>
        <taxon>Geobacterales</taxon>
        <taxon>Geobacteraceae</taxon>
        <taxon>Geomonas</taxon>
    </lineage>
</organism>
<feature type="domain" description="Nucleotidyltransferase-like" evidence="1">
    <location>
        <begin position="14"/>
        <end position="199"/>
    </location>
</feature>
<evidence type="ECO:0000259" key="1">
    <source>
        <dbReference type="Pfam" id="PF12281"/>
    </source>
</evidence>
<evidence type="ECO:0000313" key="2">
    <source>
        <dbReference type="EMBL" id="QWV98960.1"/>
    </source>
</evidence>
<gene>
    <name evidence="2" type="ORF">KP005_06685</name>
</gene>
<proteinExistence type="predicted"/>
<dbReference type="Pfam" id="PF12281">
    <property type="entry name" value="NTP_transf_8"/>
    <property type="match status" value="1"/>
</dbReference>